<feature type="transmembrane region" description="Helical" evidence="10">
    <location>
        <begin position="204"/>
        <end position="225"/>
    </location>
</feature>
<evidence type="ECO:0000256" key="1">
    <source>
        <dbReference type="ARBA" id="ARBA00004651"/>
    </source>
</evidence>
<proteinExistence type="predicted"/>
<feature type="transmembrane region" description="Helical" evidence="10">
    <location>
        <begin position="64"/>
        <end position="84"/>
    </location>
</feature>
<evidence type="ECO:0000256" key="2">
    <source>
        <dbReference type="ARBA" id="ARBA00022448"/>
    </source>
</evidence>
<keyword evidence="4" id="KW-1003">Cell membrane</keyword>
<evidence type="ECO:0000256" key="6">
    <source>
        <dbReference type="ARBA" id="ARBA00022989"/>
    </source>
</evidence>
<evidence type="ECO:0000256" key="7">
    <source>
        <dbReference type="ARBA" id="ARBA00023065"/>
    </source>
</evidence>
<feature type="transmembrane region" description="Helical" evidence="10">
    <location>
        <begin position="370"/>
        <end position="397"/>
    </location>
</feature>
<evidence type="ECO:0000256" key="8">
    <source>
        <dbReference type="ARBA" id="ARBA00023136"/>
    </source>
</evidence>
<dbReference type="InterPro" id="IPR048279">
    <property type="entry name" value="MdtK-like"/>
</dbReference>
<evidence type="ECO:0000313" key="12">
    <source>
        <dbReference type="Proteomes" id="UP000275348"/>
    </source>
</evidence>
<feature type="transmembrane region" description="Helical" evidence="10">
    <location>
        <begin position="140"/>
        <end position="157"/>
    </location>
</feature>
<keyword evidence="12" id="KW-1185">Reference proteome</keyword>
<organism evidence="11 12">
    <name type="scientific">Faecalibacter macacae</name>
    <dbReference type="NCBI Taxonomy" id="1859289"/>
    <lineage>
        <taxon>Bacteria</taxon>
        <taxon>Pseudomonadati</taxon>
        <taxon>Bacteroidota</taxon>
        <taxon>Flavobacteriia</taxon>
        <taxon>Flavobacteriales</taxon>
        <taxon>Weeksellaceae</taxon>
        <taxon>Faecalibacter</taxon>
    </lineage>
</organism>
<feature type="transmembrane region" description="Helical" evidence="10">
    <location>
        <begin position="251"/>
        <end position="277"/>
    </location>
</feature>
<feature type="transmembrane region" description="Helical" evidence="10">
    <location>
        <begin position="409"/>
        <end position="429"/>
    </location>
</feature>
<dbReference type="PANTHER" id="PTHR43298">
    <property type="entry name" value="MULTIDRUG RESISTANCE PROTEIN NORM-RELATED"/>
    <property type="match status" value="1"/>
</dbReference>
<feature type="transmembrane region" description="Helical" evidence="10">
    <location>
        <begin position="435"/>
        <end position="454"/>
    </location>
</feature>
<feature type="transmembrane region" description="Helical" evidence="10">
    <location>
        <begin position="164"/>
        <end position="184"/>
    </location>
</feature>
<protein>
    <recommendedName>
        <fullName evidence="9">Multidrug-efflux transporter</fullName>
    </recommendedName>
</protein>
<sequence>MTLKEHLQRNMKLAIPVMITQAGQISVNIIDTIMVGGLGGKFDNIKDESISKVALAATSLGNSLFFAVLVFAFGFSFALSPLIAAEDAKGDKKSAANYFTHSLILNVSLSILLFLLITFAKPLLHYMKQPVDVIDACIPYLNIMTFSMIPLMIFQSFRQLSEGLSLTIPVTIATILGNIVNIGLNYGWIYGNWGFPRLEVEGAAWGTFVARVVMMVFLLVVLFNFSKTREVLQLVSFKNIQKKYFKKISNIGIPTALTSFFEMSAFSTAAFICGYTFTNSLADQELAKVNLAAHQIAINLASTTFMMCTGLGVAATVRIGNQLGLKDYKTLREAGWSCVWMVIGFMFVCGLGFILLRYQLPTIYVENTEVINLAAQLLIIASLFQLSDGLQLVVLGALRGMTDVRVPSILTFVAYWLIAIPIGTVLAIVFEMRAFGMWIGLGIGLTVSAIMLVYRFHQQTKKLIIENS</sequence>
<comment type="subcellular location">
    <subcellularLocation>
        <location evidence="1">Cell membrane</location>
        <topology evidence="1">Multi-pass membrane protein</topology>
    </subcellularLocation>
</comment>
<evidence type="ECO:0000256" key="9">
    <source>
        <dbReference type="ARBA" id="ARBA00031636"/>
    </source>
</evidence>
<dbReference type="Pfam" id="PF01554">
    <property type="entry name" value="MatE"/>
    <property type="match status" value="2"/>
</dbReference>
<keyword evidence="5 10" id="KW-0812">Transmembrane</keyword>
<reference evidence="11 12" key="1">
    <citation type="submission" date="2018-10" db="EMBL/GenBank/DDBJ databases">
        <authorList>
            <person name="Chen X."/>
        </authorList>
    </citation>
    <scope>NUCLEOTIDE SEQUENCE [LARGE SCALE GENOMIC DNA]</scope>
    <source>
        <strain evidence="11 12">YIM 102668</strain>
    </source>
</reference>
<evidence type="ECO:0000256" key="3">
    <source>
        <dbReference type="ARBA" id="ARBA00022449"/>
    </source>
</evidence>
<feature type="transmembrane region" description="Helical" evidence="10">
    <location>
        <begin position="338"/>
        <end position="358"/>
    </location>
</feature>
<dbReference type="AlphaFoldDB" id="A0A3L9M6Z3"/>
<evidence type="ECO:0000256" key="4">
    <source>
        <dbReference type="ARBA" id="ARBA00022475"/>
    </source>
</evidence>
<accession>A0A3L9M6Z3</accession>
<dbReference type="NCBIfam" id="TIGR00797">
    <property type="entry name" value="matE"/>
    <property type="match status" value="1"/>
</dbReference>
<dbReference type="InterPro" id="IPR050222">
    <property type="entry name" value="MATE_MdtK"/>
</dbReference>
<dbReference type="GO" id="GO:0042910">
    <property type="term" value="F:xenobiotic transmembrane transporter activity"/>
    <property type="evidence" value="ECO:0007669"/>
    <property type="project" value="InterPro"/>
</dbReference>
<dbReference type="CDD" id="cd13131">
    <property type="entry name" value="MATE_NorM_like"/>
    <property type="match status" value="1"/>
</dbReference>
<feature type="transmembrane region" description="Helical" evidence="10">
    <location>
        <begin position="96"/>
        <end position="120"/>
    </location>
</feature>
<keyword evidence="8 10" id="KW-0472">Membrane</keyword>
<keyword evidence="7" id="KW-0406">Ion transport</keyword>
<dbReference type="GO" id="GO:0015297">
    <property type="term" value="F:antiporter activity"/>
    <property type="evidence" value="ECO:0007669"/>
    <property type="project" value="UniProtKB-KW"/>
</dbReference>
<evidence type="ECO:0000313" key="11">
    <source>
        <dbReference type="EMBL" id="RLZ08758.1"/>
    </source>
</evidence>
<keyword evidence="3" id="KW-0050">Antiport</keyword>
<keyword evidence="2" id="KW-0813">Transport</keyword>
<keyword evidence="6 10" id="KW-1133">Transmembrane helix</keyword>
<comment type="caution">
    <text evidence="11">The sequence shown here is derived from an EMBL/GenBank/DDBJ whole genome shotgun (WGS) entry which is preliminary data.</text>
</comment>
<feature type="transmembrane region" description="Helical" evidence="10">
    <location>
        <begin position="297"/>
        <end position="317"/>
    </location>
</feature>
<dbReference type="GO" id="GO:0006811">
    <property type="term" value="P:monoatomic ion transport"/>
    <property type="evidence" value="ECO:0007669"/>
    <property type="project" value="UniProtKB-KW"/>
</dbReference>
<dbReference type="EMBL" id="RDOJ01000012">
    <property type="protein sequence ID" value="RLZ08758.1"/>
    <property type="molecule type" value="Genomic_DNA"/>
</dbReference>
<evidence type="ECO:0000256" key="5">
    <source>
        <dbReference type="ARBA" id="ARBA00022692"/>
    </source>
</evidence>
<dbReference type="PANTHER" id="PTHR43298:SF2">
    <property type="entry name" value="FMN_FAD EXPORTER YEEO-RELATED"/>
    <property type="match status" value="1"/>
</dbReference>
<dbReference type="OrthoDB" id="9780160at2"/>
<evidence type="ECO:0000256" key="10">
    <source>
        <dbReference type="SAM" id="Phobius"/>
    </source>
</evidence>
<dbReference type="Proteomes" id="UP000275348">
    <property type="component" value="Unassembled WGS sequence"/>
</dbReference>
<dbReference type="PIRSF" id="PIRSF006603">
    <property type="entry name" value="DinF"/>
    <property type="match status" value="1"/>
</dbReference>
<gene>
    <name evidence="11" type="ORF">EAH69_09570</name>
</gene>
<name>A0A3L9M6Z3_9FLAO</name>
<dbReference type="InterPro" id="IPR002528">
    <property type="entry name" value="MATE_fam"/>
</dbReference>
<dbReference type="GO" id="GO:0005886">
    <property type="term" value="C:plasma membrane"/>
    <property type="evidence" value="ECO:0007669"/>
    <property type="project" value="UniProtKB-SubCell"/>
</dbReference>